<dbReference type="SUPFAM" id="SSF88659">
    <property type="entry name" value="Sigma3 and sigma4 domains of RNA polymerase sigma factors"/>
    <property type="match status" value="1"/>
</dbReference>
<sequence length="207" mass="23760">MRSIPLENDVLVSFRKGGPDALQSLLKQFYSPLCLFAERLLGDKAASEDIVGEAFIKLWNKRDNFENLQNLKAFMYITVRNACLNHLKQAKRDSLNQKQLAYLTGEKEEFVLNEMIRSEILQEIMQEVNNLPEQCGKVLKLAYLEGLKNQEIADLMNISVHTVKNQKARAIQLLKVRLRDRDLMNLLLLFTLIRAGSANCQNLHFPA</sequence>
<evidence type="ECO:0000259" key="5">
    <source>
        <dbReference type="SMART" id="SM00421"/>
    </source>
</evidence>
<dbReference type="Pfam" id="PF04542">
    <property type="entry name" value="Sigma70_r2"/>
    <property type="match status" value="1"/>
</dbReference>
<dbReference type="InterPro" id="IPR014327">
    <property type="entry name" value="RNA_pol_sigma70_bacteroid"/>
</dbReference>
<dbReference type="Gene3D" id="1.10.10.10">
    <property type="entry name" value="Winged helix-like DNA-binding domain superfamily/Winged helix DNA-binding domain"/>
    <property type="match status" value="1"/>
</dbReference>
<dbReference type="NCBIfam" id="TIGR02937">
    <property type="entry name" value="sigma70-ECF"/>
    <property type="match status" value="1"/>
</dbReference>
<keyword evidence="4" id="KW-0804">Transcription</keyword>
<dbReference type="InterPro" id="IPR013249">
    <property type="entry name" value="RNA_pol_sigma70_r4_t2"/>
</dbReference>
<dbReference type="RefSeq" id="WP_081145412.1">
    <property type="nucleotide sequence ID" value="NZ_LVYD01000002.1"/>
</dbReference>
<reference evidence="6 7" key="1">
    <citation type="submission" date="2016-03" db="EMBL/GenBank/DDBJ databases">
        <title>Niastella vici sp. nov., isolated from farmland soil.</title>
        <authorList>
            <person name="Chen L."/>
            <person name="Wang D."/>
            <person name="Yang S."/>
            <person name="Wang G."/>
        </authorList>
    </citation>
    <scope>NUCLEOTIDE SEQUENCE [LARGE SCALE GENOMIC DNA]</scope>
    <source>
        <strain evidence="6 7">DJ57</strain>
    </source>
</reference>
<accession>A0A1V9G736</accession>
<dbReference type="GO" id="GO:0003677">
    <property type="term" value="F:DNA binding"/>
    <property type="evidence" value="ECO:0007669"/>
    <property type="project" value="InterPro"/>
</dbReference>
<dbReference type="InterPro" id="IPR007627">
    <property type="entry name" value="RNA_pol_sigma70_r2"/>
</dbReference>
<dbReference type="InterPro" id="IPR036388">
    <property type="entry name" value="WH-like_DNA-bd_sf"/>
</dbReference>
<dbReference type="GO" id="GO:0006352">
    <property type="term" value="P:DNA-templated transcription initiation"/>
    <property type="evidence" value="ECO:0007669"/>
    <property type="project" value="InterPro"/>
</dbReference>
<keyword evidence="2" id="KW-0805">Transcription regulation</keyword>
<dbReference type="InterPro" id="IPR039425">
    <property type="entry name" value="RNA_pol_sigma-70-like"/>
</dbReference>
<evidence type="ECO:0000256" key="4">
    <source>
        <dbReference type="ARBA" id="ARBA00023163"/>
    </source>
</evidence>
<dbReference type="InterPro" id="IPR013325">
    <property type="entry name" value="RNA_pol_sigma_r2"/>
</dbReference>
<dbReference type="GO" id="GO:0016987">
    <property type="term" value="F:sigma factor activity"/>
    <property type="evidence" value="ECO:0007669"/>
    <property type="project" value="UniProtKB-KW"/>
</dbReference>
<name>A0A1V9G736_9BACT</name>
<dbReference type="STRING" id="1703345.A3860_13355"/>
<evidence type="ECO:0000256" key="3">
    <source>
        <dbReference type="ARBA" id="ARBA00023082"/>
    </source>
</evidence>
<protein>
    <recommendedName>
        <fullName evidence="5">HTH luxR-type domain-containing protein</fullName>
    </recommendedName>
</protein>
<dbReference type="AlphaFoldDB" id="A0A1V9G736"/>
<dbReference type="InterPro" id="IPR013324">
    <property type="entry name" value="RNA_pol_sigma_r3/r4-like"/>
</dbReference>
<dbReference type="Proteomes" id="UP000192796">
    <property type="component" value="Unassembled WGS sequence"/>
</dbReference>
<evidence type="ECO:0000313" key="7">
    <source>
        <dbReference type="Proteomes" id="UP000192796"/>
    </source>
</evidence>
<dbReference type="InterPro" id="IPR014284">
    <property type="entry name" value="RNA_pol_sigma-70_dom"/>
</dbReference>
<dbReference type="SUPFAM" id="SSF88946">
    <property type="entry name" value="Sigma2 domain of RNA polymerase sigma factors"/>
    <property type="match status" value="1"/>
</dbReference>
<feature type="domain" description="HTH luxR-type" evidence="5">
    <location>
        <begin position="128"/>
        <end position="187"/>
    </location>
</feature>
<organism evidence="6 7">
    <name type="scientific">Niastella vici</name>
    <dbReference type="NCBI Taxonomy" id="1703345"/>
    <lineage>
        <taxon>Bacteria</taxon>
        <taxon>Pseudomonadati</taxon>
        <taxon>Bacteroidota</taxon>
        <taxon>Chitinophagia</taxon>
        <taxon>Chitinophagales</taxon>
        <taxon>Chitinophagaceae</taxon>
        <taxon>Niastella</taxon>
    </lineage>
</organism>
<dbReference type="PANTHER" id="PTHR43133">
    <property type="entry name" value="RNA POLYMERASE ECF-TYPE SIGMA FACTO"/>
    <property type="match status" value="1"/>
</dbReference>
<dbReference type="CDD" id="cd06171">
    <property type="entry name" value="Sigma70_r4"/>
    <property type="match status" value="1"/>
</dbReference>
<dbReference type="PANTHER" id="PTHR43133:SF46">
    <property type="entry name" value="RNA POLYMERASE SIGMA-70 FACTOR ECF SUBFAMILY"/>
    <property type="match status" value="1"/>
</dbReference>
<dbReference type="OrthoDB" id="656273at2"/>
<evidence type="ECO:0000256" key="2">
    <source>
        <dbReference type="ARBA" id="ARBA00023015"/>
    </source>
</evidence>
<dbReference type="InterPro" id="IPR000792">
    <property type="entry name" value="Tscrpt_reg_LuxR_C"/>
</dbReference>
<comment type="caution">
    <text evidence="6">The sequence shown here is derived from an EMBL/GenBank/DDBJ whole genome shotgun (WGS) entry which is preliminary data.</text>
</comment>
<dbReference type="Pfam" id="PF08281">
    <property type="entry name" value="Sigma70_r4_2"/>
    <property type="match status" value="1"/>
</dbReference>
<keyword evidence="7" id="KW-1185">Reference proteome</keyword>
<dbReference type="Gene3D" id="1.10.1740.10">
    <property type="match status" value="1"/>
</dbReference>
<proteinExistence type="inferred from homology"/>
<dbReference type="NCBIfam" id="TIGR02985">
    <property type="entry name" value="Sig70_bacteroi1"/>
    <property type="match status" value="1"/>
</dbReference>
<evidence type="ECO:0000256" key="1">
    <source>
        <dbReference type="ARBA" id="ARBA00010641"/>
    </source>
</evidence>
<keyword evidence="3" id="KW-0731">Sigma factor</keyword>
<comment type="similarity">
    <text evidence="1">Belongs to the sigma-70 factor family. ECF subfamily.</text>
</comment>
<dbReference type="EMBL" id="LVYD01000002">
    <property type="protein sequence ID" value="OQP66471.1"/>
    <property type="molecule type" value="Genomic_DNA"/>
</dbReference>
<evidence type="ECO:0000313" key="6">
    <source>
        <dbReference type="EMBL" id="OQP66471.1"/>
    </source>
</evidence>
<dbReference type="SMART" id="SM00421">
    <property type="entry name" value="HTH_LUXR"/>
    <property type="match status" value="1"/>
</dbReference>
<gene>
    <name evidence="6" type="ORF">A3860_13355</name>
</gene>